<keyword evidence="1" id="KW-0812">Transmembrane</keyword>
<dbReference type="InterPro" id="IPR058240">
    <property type="entry name" value="rSAM_sf"/>
</dbReference>
<name>A0A830HUC6_9CHLO</name>
<dbReference type="AlphaFoldDB" id="A0A830HUC6"/>
<reference evidence="2" key="1">
    <citation type="submission" date="2020-10" db="EMBL/GenBank/DDBJ databases">
        <title>Unveiling of a novel bifunctional photoreceptor, Dualchrome1, isolated from a cosmopolitan green alga.</title>
        <authorList>
            <person name="Suzuki S."/>
            <person name="Kawachi M."/>
        </authorList>
    </citation>
    <scope>NUCLEOTIDE SEQUENCE</scope>
    <source>
        <strain evidence="2">NIES 2893</strain>
    </source>
</reference>
<comment type="caution">
    <text evidence="2">The sequence shown here is derived from an EMBL/GenBank/DDBJ whole genome shotgun (WGS) entry which is preliminary data.</text>
</comment>
<gene>
    <name evidence="2" type="ORF">PPROV_000783800</name>
</gene>
<dbReference type="SUPFAM" id="SSF102114">
    <property type="entry name" value="Radical SAM enzymes"/>
    <property type="match status" value="1"/>
</dbReference>
<accession>A0A830HUC6</accession>
<keyword evidence="1" id="KW-0472">Membrane</keyword>
<keyword evidence="1" id="KW-1133">Transmembrane helix</keyword>
<evidence type="ECO:0000313" key="2">
    <source>
        <dbReference type="EMBL" id="GHP09101.1"/>
    </source>
</evidence>
<dbReference type="EMBL" id="BNJQ01000023">
    <property type="protein sequence ID" value="GHP09101.1"/>
    <property type="molecule type" value="Genomic_DNA"/>
</dbReference>
<feature type="transmembrane region" description="Helical" evidence="1">
    <location>
        <begin position="21"/>
        <end position="41"/>
    </location>
</feature>
<dbReference type="Proteomes" id="UP000660262">
    <property type="component" value="Unassembled WGS sequence"/>
</dbReference>
<protein>
    <submittedName>
        <fullName evidence="2">Uncharacterized protein</fullName>
    </submittedName>
</protein>
<organism evidence="2 3">
    <name type="scientific">Pycnococcus provasolii</name>
    <dbReference type="NCBI Taxonomy" id="41880"/>
    <lineage>
        <taxon>Eukaryota</taxon>
        <taxon>Viridiplantae</taxon>
        <taxon>Chlorophyta</taxon>
        <taxon>Pseudoscourfieldiophyceae</taxon>
        <taxon>Pseudoscourfieldiales</taxon>
        <taxon>Pycnococcaceae</taxon>
        <taxon>Pycnococcus</taxon>
    </lineage>
</organism>
<sequence>MASKSPSSMSSLRSMQSMRRGVAYVLGGGGGGGGGGGRLYLQPSGLVNGFPWPLLRGPAFLPTLLASGSDSGLVPLAPDGSSDPTAAEMADVVERYYEVLDENNQGVIGMGENDTGATFAGIGEPTFRLDEICDAARIIHERRHGVPLRLVTTMLPADVGGADDVAQRIADARISDVTINLCAENPKAFQTCTDALVEQYTLENPNEAKHAVPVPTDAFANICALIEALSTRGVAVECCAVEAPGASTANTRALAEALGATSFRTRSYHP</sequence>
<evidence type="ECO:0000313" key="3">
    <source>
        <dbReference type="Proteomes" id="UP000660262"/>
    </source>
</evidence>
<proteinExistence type="predicted"/>
<keyword evidence="3" id="KW-1185">Reference proteome</keyword>
<evidence type="ECO:0000256" key="1">
    <source>
        <dbReference type="SAM" id="Phobius"/>
    </source>
</evidence>
<dbReference type="OrthoDB" id="198397at2759"/>